<evidence type="ECO:0000313" key="1">
    <source>
        <dbReference type="EMBL" id="CRY83380.1"/>
    </source>
</evidence>
<dbReference type="AlphaFoldDB" id="A0A0H5P6D6"/>
<dbReference type="Proteomes" id="UP000057820">
    <property type="component" value="Plasmid 2"/>
</dbReference>
<proteinExistence type="predicted"/>
<accession>A0A0H5P6D6</accession>
<protein>
    <submittedName>
        <fullName evidence="1">Kynurenine formamidase</fullName>
        <ecNumber evidence="1">3.5.1.9</ecNumber>
    </submittedName>
</protein>
<reference evidence="2" key="1">
    <citation type="submission" date="2015-03" db="EMBL/GenBank/DDBJ databases">
        <authorList>
            <consortium name="Pathogen Informatics"/>
        </authorList>
    </citation>
    <scope>NUCLEOTIDE SEQUENCE [LARGE SCALE GENOMIC DNA]</scope>
    <source>
        <strain evidence="2">NCTC11134</strain>
        <plasmid evidence="2">2</plasmid>
    </source>
</reference>
<dbReference type="InterPro" id="IPR019546">
    <property type="entry name" value="TAT_signal_bac_arc"/>
</dbReference>
<sequence>MCAPKIVQIAHDRAAAPTRRGFLGAVGAAALAVTAAPARAEPAPSIPAGARVVDLTHPLGPALPTWPGTPPFTVVPVSWHASGGFAQNALAYWEHSGTHLDAPVHRIPDGASTDRVPASDLVAPLVVVDISARAATDPDAALTVADLDRWQRAHGPIPSRAFVAVYSGWEHRLGDPAAFLNLDAAGTPRAPGIEPEAAEHLIAEHDVVGLGVDTLSLDHGRSRDYAAHTVVLGAGRYGVEMLAGLATVPPSGATVVVGAPKHVGGTGGPCRVLARRAEIPCRAVAGRRGQSNCLRVFMVKRETTRSTFGIVITCLLRKRS</sequence>
<dbReference type="PANTHER" id="PTHR31118:SF12">
    <property type="entry name" value="CYCLASE-LIKE PROTEIN 2"/>
    <property type="match status" value="1"/>
</dbReference>
<dbReference type="Gene3D" id="3.50.30.50">
    <property type="entry name" value="Putative cyclase"/>
    <property type="match status" value="1"/>
</dbReference>
<dbReference type="Pfam" id="PF04199">
    <property type="entry name" value="Cyclase"/>
    <property type="match status" value="1"/>
</dbReference>
<geneLocation type="plasmid" evidence="1">
    <name>2</name>
</geneLocation>
<dbReference type="KEGG" id="nfr:ERS450000_05465"/>
<dbReference type="GO" id="GO:0004061">
    <property type="term" value="F:arylformamidase activity"/>
    <property type="evidence" value="ECO:0007669"/>
    <property type="project" value="UniProtKB-EC"/>
</dbReference>
<keyword evidence="1" id="KW-0614">Plasmid</keyword>
<keyword evidence="1" id="KW-0378">Hydrolase</keyword>
<dbReference type="PROSITE" id="PS51318">
    <property type="entry name" value="TAT"/>
    <property type="match status" value="1"/>
</dbReference>
<dbReference type="InterPro" id="IPR007325">
    <property type="entry name" value="KFase/CYL"/>
</dbReference>
<organism evidence="1 2">
    <name type="scientific">Nocardia farcinica</name>
    <dbReference type="NCBI Taxonomy" id="37329"/>
    <lineage>
        <taxon>Bacteria</taxon>
        <taxon>Bacillati</taxon>
        <taxon>Actinomycetota</taxon>
        <taxon>Actinomycetes</taxon>
        <taxon>Mycobacteriales</taxon>
        <taxon>Nocardiaceae</taxon>
        <taxon>Nocardia</taxon>
    </lineage>
</organism>
<dbReference type="EMBL" id="LN868939">
    <property type="protein sequence ID" value="CRY83380.1"/>
    <property type="molecule type" value="Genomic_DNA"/>
</dbReference>
<dbReference type="RefSeq" id="WP_240327325.1">
    <property type="nucleotide sequence ID" value="NZ_CP031418.1"/>
</dbReference>
<dbReference type="InterPro" id="IPR006311">
    <property type="entry name" value="TAT_signal"/>
</dbReference>
<evidence type="ECO:0000313" key="2">
    <source>
        <dbReference type="Proteomes" id="UP000057820"/>
    </source>
</evidence>
<name>A0A0H5P6D6_NOCFR</name>
<dbReference type="GO" id="GO:0019441">
    <property type="term" value="P:L-tryptophan catabolic process to kynurenine"/>
    <property type="evidence" value="ECO:0007669"/>
    <property type="project" value="InterPro"/>
</dbReference>
<dbReference type="SUPFAM" id="SSF102198">
    <property type="entry name" value="Putative cyclase"/>
    <property type="match status" value="1"/>
</dbReference>
<gene>
    <name evidence="1" type="primary">kynB_3</name>
    <name evidence="1" type="ORF">ERS450000_05465</name>
</gene>
<dbReference type="EC" id="3.5.1.9" evidence="1"/>
<dbReference type="InterPro" id="IPR037175">
    <property type="entry name" value="KFase_sf"/>
</dbReference>
<dbReference type="NCBIfam" id="TIGR01409">
    <property type="entry name" value="TAT_signal_seq"/>
    <property type="match status" value="1"/>
</dbReference>
<dbReference type="PANTHER" id="PTHR31118">
    <property type="entry name" value="CYCLASE-LIKE PROTEIN 2"/>
    <property type="match status" value="1"/>
</dbReference>